<dbReference type="Proteomes" id="UP000799757">
    <property type="component" value="Unassembled WGS sequence"/>
</dbReference>
<evidence type="ECO:0000313" key="3">
    <source>
        <dbReference type="Proteomes" id="UP000799757"/>
    </source>
</evidence>
<sequence>MHFSTVFAILLSGLTMSVADNIVVTEGEDAYGGGTFEVCFTEGHGYKFCTGVLSGAWETSVQSPASVGTGYYVSIKDGVVYTTSDNGCNYHAHCALDWNDDTGDSRCELITDSPNC</sequence>
<feature type="signal peptide" evidence="1">
    <location>
        <begin position="1"/>
        <end position="19"/>
    </location>
</feature>
<feature type="chain" id="PRO_5025368861" evidence="1">
    <location>
        <begin position="20"/>
        <end position="116"/>
    </location>
</feature>
<dbReference type="OrthoDB" id="3750170at2759"/>
<evidence type="ECO:0000256" key="1">
    <source>
        <dbReference type="SAM" id="SignalP"/>
    </source>
</evidence>
<accession>A0A6A6XCU8</accession>
<protein>
    <submittedName>
        <fullName evidence="2">Uncharacterized protein</fullName>
    </submittedName>
</protein>
<gene>
    <name evidence="2" type="ORF">K505DRAFT_374763</name>
</gene>
<evidence type="ECO:0000313" key="2">
    <source>
        <dbReference type="EMBL" id="KAF2794262.1"/>
    </source>
</evidence>
<dbReference type="EMBL" id="MU001897">
    <property type="protein sequence ID" value="KAF2794262.1"/>
    <property type="molecule type" value="Genomic_DNA"/>
</dbReference>
<dbReference type="AlphaFoldDB" id="A0A6A6XCU8"/>
<organism evidence="2 3">
    <name type="scientific">Melanomma pulvis-pyrius CBS 109.77</name>
    <dbReference type="NCBI Taxonomy" id="1314802"/>
    <lineage>
        <taxon>Eukaryota</taxon>
        <taxon>Fungi</taxon>
        <taxon>Dikarya</taxon>
        <taxon>Ascomycota</taxon>
        <taxon>Pezizomycotina</taxon>
        <taxon>Dothideomycetes</taxon>
        <taxon>Pleosporomycetidae</taxon>
        <taxon>Pleosporales</taxon>
        <taxon>Melanommataceae</taxon>
        <taxon>Melanomma</taxon>
    </lineage>
</organism>
<proteinExistence type="predicted"/>
<name>A0A6A6XCU8_9PLEO</name>
<keyword evidence="1" id="KW-0732">Signal</keyword>
<keyword evidence="3" id="KW-1185">Reference proteome</keyword>
<reference evidence="2" key="1">
    <citation type="journal article" date="2020" name="Stud. Mycol.">
        <title>101 Dothideomycetes genomes: a test case for predicting lifestyles and emergence of pathogens.</title>
        <authorList>
            <person name="Haridas S."/>
            <person name="Albert R."/>
            <person name="Binder M."/>
            <person name="Bloem J."/>
            <person name="Labutti K."/>
            <person name="Salamov A."/>
            <person name="Andreopoulos B."/>
            <person name="Baker S."/>
            <person name="Barry K."/>
            <person name="Bills G."/>
            <person name="Bluhm B."/>
            <person name="Cannon C."/>
            <person name="Castanera R."/>
            <person name="Culley D."/>
            <person name="Daum C."/>
            <person name="Ezra D."/>
            <person name="Gonzalez J."/>
            <person name="Henrissat B."/>
            <person name="Kuo A."/>
            <person name="Liang C."/>
            <person name="Lipzen A."/>
            <person name="Lutzoni F."/>
            <person name="Magnuson J."/>
            <person name="Mondo S."/>
            <person name="Nolan M."/>
            <person name="Ohm R."/>
            <person name="Pangilinan J."/>
            <person name="Park H.-J."/>
            <person name="Ramirez L."/>
            <person name="Alfaro M."/>
            <person name="Sun H."/>
            <person name="Tritt A."/>
            <person name="Yoshinaga Y."/>
            <person name="Zwiers L.-H."/>
            <person name="Turgeon B."/>
            <person name="Goodwin S."/>
            <person name="Spatafora J."/>
            <person name="Crous P."/>
            <person name="Grigoriev I."/>
        </authorList>
    </citation>
    <scope>NUCLEOTIDE SEQUENCE</scope>
    <source>
        <strain evidence="2">CBS 109.77</strain>
    </source>
</reference>